<feature type="region of interest" description="Disordered" evidence="1">
    <location>
        <begin position="426"/>
        <end position="450"/>
    </location>
</feature>
<protein>
    <submittedName>
        <fullName evidence="2">Uncharacterized protein</fullName>
    </submittedName>
</protein>
<proteinExistence type="predicted"/>
<dbReference type="InParanoid" id="A0A369KFZ6"/>
<dbReference type="AlphaFoldDB" id="A0A369KFZ6"/>
<reference evidence="2" key="1">
    <citation type="submission" date="2018-04" db="EMBL/GenBank/DDBJ databases">
        <title>Whole genome sequencing of Hypsizygus marmoreus.</title>
        <authorList>
            <person name="Choi I.-G."/>
            <person name="Min B."/>
            <person name="Kim J.-G."/>
            <person name="Kim S."/>
            <person name="Oh Y.-L."/>
            <person name="Kong W.-S."/>
            <person name="Park H."/>
            <person name="Jeong J."/>
            <person name="Song E.-S."/>
        </authorList>
    </citation>
    <scope>NUCLEOTIDE SEQUENCE [LARGE SCALE GENOMIC DNA]</scope>
    <source>
        <strain evidence="2">51987-8</strain>
    </source>
</reference>
<evidence type="ECO:0000256" key="1">
    <source>
        <dbReference type="SAM" id="MobiDB-lite"/>
    </source>
</evidence>
<gene>
    <name evidence="2" type="ORF">Hypma_005965</name>
</gene>
<name>A0A369KFZ6_HYPMA</name>
<accession>A0A369KFZ6</accession>
<organism evidence="2 3">
    <name type="scientific">Hypsizygus marmoreus</name>
    <name type="common">White beech mushroom</name>
    <name type="synonym">Agaricus marmoreus</name>
    <dbReference type="NCBI Taxonomy" id="39966"/>
    <lineage>
        <taxon>Eukaryota</taxon>
        <taxon>Fungi</taxon>
        <taxon>Dikarya</taxon>
        <taxon>Basidiomycota</taxon>
        <taxon>Agaricomycotina</taxon>
        <taxon>Agaricomycetes</taxon>
        <taxon>Agaricomycetidae</taxon>
        <taxon>Agaricales</taxon>
        <taxon>Tricholomatineae</taxon>
        <taxon>Lyophyllaceae</taxon>
        <taxon>Hypsizygus</taxon>
    </lineage>
</organism>
<comment type="caution">
    <text evidence="2">The sequence shown here is derived from an EMBL/GenBank/DDBJ whole genome shotgun (WGS) entry which is preliminary data.</text>
</comment>
<sequence>MYEWTNRYDSTMDTDEMDKRLAPVRLLLHHGIRSIVWSEDALAFMHHVPVLVFGMELLVDDNDMESAHRLITSSLPYTLTTPCKRWINRMSSRNTNANAYPTSFRLARTNTDDDLPEHIAIHPASYFDFFLTDPSRSFTPGPPTLPSQNAGVLFPTLPALVDGLIYAILESPTFGHLSNFLHLSSLNGYVLAYSLDAPVFAVQIEEDLRGGNLDEILSQPALDLLEQVRPENRYYLEREMQGGAGGSRVQLQALRRAIVARQALSNPFLKPPSPRQAGKLLPFLRFSSTAPSLSTLVLNTGWANHQCVSAFFGASLFPSMKPNDQARFSPQISFLIYIYTPPSAAYIPYFFCARTKNQITNKHPTPGFCMPFPANMAVQYIHIHSLRPAGQRPRFKPTQLYHQSSTEIRHIEPSTSTPAVLHLMPADGADSDPSLSTKPVQGRLRPFGLD</sequence>
<dbReference type="Proteomes" id="UP000076154">
    <property type="component" value="Unassembled WGS sequence"/>
</dbReference>
<evidence type="ECO:0000313" key="3">
    <source>
        <dbReference type="Proteomes" id="UP000076154"/>
    </source>
</evidence>
<dbReference type="EMBL" id="LUEZ02000004">
    <property type="protein sequence ID" value="RDB30703.1"/>
    <property type="molecule type" value="Genomic_DNA"/>
</dbReference>
<evidence type="ECO:0000313" key="2">
    <source>
        <dbReference type="EMBL" id="RDB30703.1"/>
    </source>
</evidence>
<dbReference type="OrthoDB" id="2730545at2759"/>
<keyword evidence="3" id="KW-1185">Reference proteome</keyword>